<dbReference type="PROSITE" id="PS51038">
    <property type="entry name" value="BAH"/>
    <property type="match status" value="1"/>
</dbReference>
<sequence>MADSTNKNPASSLPPSSPPSISSSDVDIVPPSDPMELEEFRLEKTNKKLFKTMEEPPSVLKGQASTAKAESAKIPSTSTSSTLTLKSTSKVPIKKVYQLRSGRKSTTKRFSNVGSATSLSIASIIYMDPRKLDRIWDIMGPEKAIDTLNIQFADGQSVTIGENDCVFIHNEEYAAAMKRKDLNSLLFLWFGKVHEIRRVQAGTLVRIQWFYNFQQAKALIVRGMGDQAAVKFGAGAGEYELYLSDHFQAVDADCILDKARIVTFNEGDSQQCWIEHDQWYTRGSLTVTKGGTSTRVGAMTLAFLPNLSRSCCNEIYNLEQDQQVFCSGCKCFQHIHHLEEINNFERSIPATTSLFERSAHLPIIRGLGWYDDLTELGFDEDDFLPWVSVGSQGLLNYARHRLGKNGKFKRPKVTEGYGTREEAIMAFDRCAKVVEVLGGNRSWKCLTCKGQLDSVNDDRLKKNCLCVLIFMNSPTSPNHSDSPGRTKRDELLATLAGVLSLSFESPIPLISMQSPGIQQTSNPLLDGPTSRYAQNPLFQSNNSGSNTTNSDKSSYPSSPLFIPPSVSSGNHSKNPLFHGSADNPSYSSMSLAQSPVPLFIPPLSSLGEHMDSPTSSNGSSETASLAISGENLADDTPRPKIPEDETYEESEEELFTGDYVEEEVDAVENGLWSDTDEVYRDPNNMLVILDQLNSLEPTVWIEYACLENYLIGQRLSMAQDDLHCLYIPQAFHAHNPTENHIDIESLEKYRQCFGYNPNQPRKPVVELLQRLMLVET</sequence>
<accession>A0A6A4GHP0</accession>
<organism evidence="3 4">
    <name type="scientific">Gymnopus androsaceus JB14</name>
    <dbReference type="NCBI Taxonomy" id="1447944"/>
    <lineage>
        <taxon>Eukaryota</taxon>
        <taxon>Fungi</taxon>
        <taxon>Dikarya</taxon>
        <taxon>Basidiomycota</taxon>
        <taxon>Agaricomycotina</taxon>
        <taxon>Agaricomycetes</taxon>
        <taxon>Agaricomycetidae</taxon>
        <taxon>Agaricales</taxon>
        <taxon>Marasmiineae</taxon>
        <taxon>Omphalotaceae</taxon>
        <taxon>Gymnopus</taxon>
    </lineage>
</organism>
<dbReference type="GO" id="GO:0003682">
    <property type="term" value="F:chromatin binding"/>
    <property type="evidence" value="ECO:0007669"/>
    <property type="project" value="InterPro"/>
</dbReference>
<feature type="region of interest" description="Disordered" evidence="1">
    <location>
        <begin position="1"/>
        <end position="85"/>
    </location>
</feature>
<dbReference type="EMBL" id="ML770041">
    <property type="protein sequence ID" value="KAE9385041.1"/>
    <property type="molecule type" value="Genomic_DNA"/>
</dbReference>
<protein>
    <recommendedName>
        <fullName evidence="2">BAH domain-containing protein</fullName>
    </recommendedName>
</protein>
<dbReference type="AlphaFoldDB" id="A0A6A4GHP0"/>
<feature type="compositionally biased region" description="Polar residues" evidence="1">
    <location>
        <begin position="1"/>
        <end position="10"/>
    </location>
</feature>
<evidence type="ECO:0000256" key="1">
    <source>
        <dbReference type="SAM" id="MobiDB-lite"/>
    </source>
</evidence>
<feature type="compositionally biased region" description="Acidic residues" evidence="1">
    <location>
        <begin position="644"/>
        <end position="654"/>
    </location>
</feature>
<feature type="domain" description="BAH" evidence="2">
    <location>
        <begin position="158"/>
        <end position="296"/>
    </location>
</feature>
<keyword evidence="4" id="KW-1185">Reference proteome</keyword>
<dbReference type="InterPro" id="IPR001025">
    <property type="entry name" value="BAH_dom"/>
</dbReference>
<dbReference type="OrthoDB" id="3005038at2759"/>
<gene>
    <name evidence="3" type="ORF">BT96DRAFT_1007451</name>
</gene>
<reference evidence="3" key="1">
    <citation type="journal article" date="2019" name="Environ. Microbiol.">
        <title>Fungal ecological strategies reflected in gene transcription - a case study of two litter decomposers.</title>
        <authorList>
            <person name="Barbi F."/>
            <person name="Kohler A."/>
            <person name="Barry K."/>
            <person name="Baskaran P."/>
            <person name="Daum C."/>
            <person name="Fauchery L."/>
            <person name="Ihrmark K."/>
            <person name="Kuo A."/>
            <person name="LaButti K."/>
            <person name="Lipzen A."/>
            <person name="Morin E."/>
            <person name="Grigoriev I.V."/>
            <person name="Henrissat B."/>
            <person name="Lindahl B."/>
            <person name="Martin F."/>
        </authorList>
    </citation>
    <scope>NUCLEOTIDE SEQUENCE</scope>
    <source>
        <strain evidence="3">JB14</strain>
    </source>
</reference>
<dbReference type="Proteomes" id="UP000799118">
    <property type="component" value="Unassembled WGS sequence"/>
</dbReference>
<feature type="compositionally biased region" description="Basic and acidic residues" evidence="1">
    <location>
        <begin position="38"/>
        <end position="54"/>
    </location>
</feature>
<feature type="compositionally biased region" description="Low complexity" evidence="1">
    <location>
        <begin position="540"/>
        <end position="554"/>
    </location>
</feature>
<evidence type="ECO:0000313" key="4">
    <source>
        <dbReference type="Proteomes" id="UP000799118"/>
    </source>
</evidence>
<evidence type="ECO:0000313" key="3">
    <source>
        <dbReference type="EMBL" id="KAE9385041.1"/>
    </source>
</evidence>
<evidence type="ECO:0000259" key="2">
    <source>
        <dbReference type="PROSITE" id="PS51038"/>
    </source>
</evidence>
<dbReference type="PANTHER" id="PTHR46364">
    <property type="entry name" value="OS08G0421900 PROTEIN"/>
    <property type="match status" value="1"/>
</dbReference>
<feature type="compositionally biased region" description="Low complexity" evidence="1">
    <location>
        <begin position="76"/>
        <end position="85"/>
    </location>
</feature>
<feature type="compositionally biased region" description="Low complexity" evidence="1">
    <location>
        <begin position="11"/>
        <end position="30"/>
    </location>
</feature>
<feature type="compositionally biased region" description="Polar residues" evidence="1">
    <location>
        <begin position="514"/>
        <end position="523"/>
    </location>
</feature>
<feature type="region of interest" description="Disordered" evidence="1">
    <location>
        <begin position="514"/>
        <end position="581"/>
    </location>
</feature>
<proteinExistence type="predicted"/>
<feature type="region of interest" description="Disordered" evidence="1">
    <location>
        <begin position="602"/>
        <end position="654"/>
    </location>
</feature>
<dbReference type="Gene3D" id="2.30.30.490">
    <property type="match status" value="1"/>
</dbReference>
<dbReference type="InterPro" id="IPR043151">
    <property type="entry name" value="BAH_sf"/>
</dbReference>
<feature type="compositionally biased region" description="Polar residues" evidence="1">
    <location>
        <begin position="612"/>
        <end position="625"/>
    </location>
</feature>
<name>A0A6A4GHP0_9AGAR</name>